<feature type="transmembrane region" description="Helical" evidence="1">
    <location>
        <begin position="13"/>
        <end position="31"/>
    </location>
</feature>
<dbReference type="EMBL" id="CP086239">
    <property type="protein sequence ID" value="WAG61924.1"/>
    <property type="molecule type" value="Genomic_DNA"/>
</dbReference>
<organism evidence="2 4">
    <name type="scientific">Clostridium estertheticum</name>
    <dbReference type="NCBI Taxonomy" id="238834"/>
    <lineage>
        <taxon>Bacteria</taxon>
        <taxon>Bacillati</taxon>
        <taxon>Bacillota</taxon>
        <taxon>Clostridia</taxon>
        <taxon>Eubacteriales</taxon>
        <taxon>Clostridiaceae</taxon>
        <taxon>Clostridium</taxon>
    </lineage>
</organism>
<protein>
    <submittedName>
        <fullName evidence="2">Uncharacterized protein</fullName>
    </submittedName>
</protein>
<dbReference type="EMBL" id="JABEYB010000011">
    <property type="protein sequence ID" value="NNU77276.1"/>
    <property type="molecule type" value="Genomic_DNA"/>
</dbReference>
<dbReference type="RefSeq" id="WP_162855523.1">
    <property type="nucleotide sequence ID" value="NZ_CP077610.1"/>
</dbReference>
<keyword evidence="1" id="KW-0472">Membrane</keyword>
<dbReference type="Proteomes" id="UP000531659">
    <property type="component" value="Unassembled WGS sequence"/>
</dbReference>
<gene>
    <name evidence="2" type="ORF">HLQ16_15175</name>
    <name evidence="3" type="ORF">LL038_06670</name>
</gene>
<accession>A0A7Y3SXN5</accession>
<evidence type="ECO:0000313" key="4">
    <source>
        <dbReference type="Proteomes" id="UP000531659"/>
    </source>
</evidence>
<keyword evidence="1" id="KW-0812">Transmembrane</keyword>
<dbReference type="Proteomes" id="UP001164733">
    <property type="component" value="Chromosome"/>
</dbReference>
<reference evidence="3" key="2">
    <citation type="submission" date="2021-11" db="EMBL/GenBank/DDBJ databases">
        <title>Clostridia strains as spoilage organisms.</title>
        <authorList>
            <person name="Wambui J."/>
            <person name="Stevens M.J.A."/>
            <person name="Stephan R."/>
        </authorList>
    </citation>
    <scope>NUCLEOTIDE SEQUENCE</scope>
    <source>
        <strain evidence="3">CF009</strain>
    </source>
</reference>
<dbReference type="GeneID" id="83592875"/>
<dbReference type="AlphaFoldDB" id="A0A7Y3SXN5"/>
<reference evidence="2 4" key="1">
    <citation type="submission" date="2020-05" db="EMBL/GenBank/DDBJ databases">
        <title>Complete genome of Clostridium estertheticum subspecies estertheticum, isolated from Vacuum packed lamb meat from New Zealand imported to Switzerland.</title>
        <authorList>
            <person name="Wambui J."/>
            <person name="Stevens M.J.A."/>
            <person name="Stephan R."/>
        </authorList>
    </citation>
    <scope>NUCLEOTIDE SEQUENCE [LARGE SCALE GENOMIC DNA]</scope>
    <source>
        <strain evidence="2 4">CEST001</strain>
    </source>
</reference>
<sequence>MKNIIIKEITKKVYFYFSWGYRYFSIGYFLCKKIYKISLNNEFRNKTIIPAYAEL</sequence>
<evidence type="ECO:0000313" key="3">
    <source>
        <dbReference type="EMBL" id="WAG61924.1"/>
    </source>
</evidence>
<evidence type="ECO:0000256" key="1">
    <source>
        <dbReference type="SAM" id="Phobius"/>
    </source>
</evidence>
<name>A0A7Y3SXN5_9CLOT</name>
<proteinExistence type="predicted"/>
<evidence type="ECO:0000313" key="2">
    <source>
        <dbReference type="EMBL" id="NNU77276.1"/>
    </source>
</evidence>
<keyword evidence="1" id="KW-1133">Transmembrane helix</keyword>